<accession>A0A330LDP5</accession>
<dbReference type="Pfam" id="PF02597">
    <property type="entry name" value="ThiS"/>
    <property type="match status" value="1"/>
</dbReference>
<dbReference type="InterPro" id="IPR052045">
    <property type="entry name" value="Sulfur_Carrier/Prot_Modifier"/>
</dbReference>
<dbReference type="InParanoid" id="A0A330LDP5"/>
<proteinExistence type="predicted"/>
<dbReference type="InterPro" id="IPR003749">
    <property type="entry name" value="ThiS/MoaD-like"/>
</dbReference>
<dbReference type="RefSeq" id="WP_121989353.1">
    <property type="nucleotide sequence ID" value="NZ_OUNR01000012.1"/>
</dbReference>
<dbReference type="PANTHER" id="PTHR38031:SF1">
    <property type="entry name" value="SULFUR CARRIER PROTEIN CYSO"/>
    <property type="match status" value="1"/>
</dbReference>
<organism evidence="1 2">
    <name type="scientific">Nitrospira lenta</name>
    <dbReference type="NCBI Taxonomy" id="1436998"/>
    <lineage>
        <taxon>Bacteria</taxon>
        <taxon>Pseudomonadati</taxon>
        <taxon>Nitrospirota</taxon>
        <taxon>Nitrospiria</taxon>
        <taxon>Nitrospirales</taxon>
        <taxon>Nitrospiraceae</taxon>
        <taxon>Nitrospira</taxon>
    </lineage>
</organism>
<dbReference type="InterPro" id="IPR012675">
    <property type="entry name" value="Beta-grasp_dom_sf"/>
</dbReference>
<dbReference type="InterPro" id="IPR016155">
    <property type="entry name" value="Mopterin_synth/thiamin_S_b"/>
</dbReference>
<keyword evidence="2" id="KW-1185">Reference proteome</keyword>
<evidence type="ECO:0000313" key="1">
    <source>
        <dbReference type="EMBL" id="SPP65049.1"/>
    </source>
</evidence>
<dbReference type="PANTHER" id="PTHR38031">
    <property type="entry name" value="SULFUR CARRIER PROTEIN SLR0821-RELATED"/>
    <property type="match status" value="1"/>
</dbReference>
<evidence type="ECO:0000313" key="2">
    <source>
        <dbReference type="Proteomes" id="UP000248168"/>
    </source>
</evidence>
<dbReference type="Gene3D" id="3.10.20.30">
    <property type="match status" value="1"/>
</dbReference>
<protein>
    <submittedName>
        <fullName evidence="1">Molybdopterin synthase subunit MoaD</fullName>
    </submittedName>
</protein>
<dbReference type="Proteomes" id="UP000248168">
    <property type="component" value="Unassembled WGS sequence"/>
</dbReference>
<dbReference type="SUPFAM" id="SSF54285">
    <property type="entry name" value="MoaD/ThiS"/>
    <property type="match status" value="1"/>
</dbReference>
<dbReference type="AlphaFoldDB" id="A0A330LDP5"/>
<name>A0A330LDP5_9BACT</name>
<reference evidence="2" key="1">
    <citation type="submission" date="2018-04" db="EMBL/GenBank/DDBJ databases">
        <authorList>
            <person name="Lucker S."/>
            <person name="Sakoula D."/>
        </authorList>
    </citation>
    <scope>NUCLEOTIDE SEQUENCE [LARGE SCALE GENOMIC DNA]</scope>
</reference>
<sequence>MTVHIPSALRSYTAQQSEVQGEGSTLAEALAALNHRFPGIRFRIVTEQDAIRPHIRIFVNDVQLQDLSAPLCNGDTVSIVCALSGG</sequence>
<gene>
    <name evidence="1" type="ORF">NITLEN_20689</name>
</gene>
<dbReference type="EMBL" id="OUNR01000012">
    <property type="protein sequence ID" value="SPP65049.1"/>
    <property type="molecule type" value="Genomic_DNA"/>
</dbReference>
<dbReference type="OrthoDB" id="6894792at2"/>